<feature type="binding site" evidence="6">
    <location>
        <begin position="36"/>
        <end position="41"/>
    </location>
    <ligand>
        <name>ATP</name>
        <dbReference type="ChEBI" id="CHEBI:30616"/>
    </ligand>
</feature>
<comment type="function">
    <text evidence="6">Ligates lysine onto the cytidine present at position 34 of the AUA codon-specific tRNA(Ile) that contains the anticodon CAU, in an ATP-dependent manner. Cytidine is converted to lysidine, thus changing the amino acid specificity of the tRNA from methionine to isoleucine.</text>
</comment>
<dbReference type="Proteomes" id="UP000282926">
    <property type="component" value="Unassembled WGS sequence"/>
</dbReference>
<dbReference type="RefSeq" id="WP_115604274.1">
    <property type="nucleotide sequence ID" value="NZ_SADD01000005.1"/>
</dbReference>
<dbReference type="InterPro" id="IPR014729">
    <property type="entry name" value="Rossmann-like_a/b/a_fold"/>
</dbReference>
<comment type="similarity">
    <text evidence="6">Belongs to the tRNA(Ile)-lysidine synthase family.</text>
</comment>
<keyword evidence="2 6" id="KW-0819">tRNA processing</keyword>
<evidence type="ECO:0000256" key="5">
    <source>
        <dbReference type="ARBA" id="ARBA00048539"/>
    </source>
</evidence>
<dbReference type="CDD" id="cd01992">
    <property type="entry name" value="TilS_N"/>
    <property type="match status" value="1"/>
</dbReference>
<evidence type="ECO:0000259" key="7">
    <source>
        <dbReference type="Pfam" id="PF01171"/>
    </source>
</evidence>
<keyword evidence="3 6" id="KW-0547">Nucleotide-binding</keyword>
<dbReference type="InterPro" id="IPR012094">
    <property type="entry name" value="tRNA_Ile_lys_synt"/>
</dbReference>
<keyword evidence="6" id="KW-0963">Cytoplasm</keyword>
<gene>
    <name evidence="6 8" type="primary">tilS</name>
    <name evidence="8" type="ORF">EA187_11085</name>
</gene>
<dbReference type="SUPFAM" id="SSF56037">
    <property type="entry name" value="PheT/TilS domain"/>
    <property type="match status" value="1"/>
</dbReference>
<keyword evidence="9" id="KW-1185">Reference proteome</keyword>
<evidence type="ECO:0000256" key="6">
    <source>
        <dbReference type="HAMAP-Rule" id="MF_01161"/>
    </source>
</evidence>
<dbReference type="EC" id="6.3.4.19" evidence="6"/>
<keyword evidence="1 6" id="KW-0436">Ligase</keyword>
<proteinExistence type="inferred from homology"/>
<dbReference type="Pfam" id="PF01171">
    <property type="entry name" value="ATP_bind_3"/>
    <property type="match status" value="1"/>
</dbReference>
<dbReference type="Gene3D" id="3.40.50.620">
    <property type="entry name" value="HUPs"/>
    <property type="match status" value="1"/>
</dbReference>
<dbReference type="SUPFAM" id="SSF52402">
    <property type="entry name" value="Adenine nucleotide alpha hydrolases-like"/>
    <property type="match status" value="1"/>
</dbReference>
<sequence>MPTPPTASEDTLLEGVQNALEHADIRRGDRLVVAWSGGRDSTVLLDLLQRLAPGLHLHLIAAHVDHAMRESSSRDAEHCEAWARTSGIQLERVTLSPGQASNQADARQARYQALGAIAQTHRASALLTAHHGDDRLESALINLLRGSGLDGLATLKEDATLTIEDRRLRVLRPMLFASAEQVGDYARQRQLTWVEDPTNATDRYLRNRIRREVTPALRAIAGELGPARRTLINLEAERQAADDVADALERRARRPPLEPDAHAFDARTLLNAPHATCTRIILRIAPHFARETLAGVLAMLPGAFSITPKHLSAPGFLVRVSHGQLVLLPSRERGGRDRLHPVAAPANFASTPQGTLAWQGSLLQWSLVPRAEAAPDHPARPWRCLLPHSLAKQPLTLRGYRPGDTLMRLRQDGTSQTRKASTVFQAAQLGTDVRWCWPCIADTNNNLIWIAGLKPPSFPAQNTSAHPFWEIVVRPGAALSAILHWQRK</sequence>
<dbReference type="EMBL" id="SADD01000005">
    <property type="protein sequence ID" value="RVU44088.1"/>
    <property type="molecule type" value="Genomic_DNA"/>
</dbReference>
<evidence type="ECO:0000256" key="1">
    <source>
        <dbReference type="ARBA" id="ARBA00022598"/>
    </source>
</evidence>
<evidence type="ECO:0000313" key="8">
    <source>
        <dbReference type="EMBL" id="RVU44088.1"/>
    </source>
</evidence>
<protein>
    <recommendedName>
        <fullName evidence="6">tRNA(Ile)-lysidine synthase</fullName>
        <ecNumber evidence="6">6.3.4.19</ecNumber>
    </recommendedName>
    <alternativeName>
        <fullName evidence="6">tRNA(Ile)-2-lysyl-cytidine synthase</fullName>
    </alternativeName>
    <alternativeName>
        <fullName evidence="6">tRNA(Ile)-lysidine synthetase</fullName>
    </alternativeName>
</protein>
<reference evidence="8 9" key="1">
    <citation type="submission" date="2019-01" db="EMBL/GenBank/DDBJ databases">
        <title>Lujinxingia litoralis gen. nov., sp. nov. and Lujinxingia sediminis gen. nov., sp. nov., new members in the order Bradymonadales, isolated from coastal sediment.</title>
        <authorList>
            <person name="Li C.-M."/>
        </authorList>
    </citation>
    <scope>NUCLEOTIDE SEQUENCE [LARGE SCALE GENOMIC DNA]</scope>
    <source>
        <strain evidence="8 9">SEH01</strain>
    </source>
</reference>
<dbReference type="HAMAP" id="MF_01161">
    <property type="entry name" value="tRNA_Ile_lys_synt"/>
    <property type="match status" value="1"/>
</dbReference>
<evidence type="ECO:0000313" key="9">
    <source>
        <dbReference type="Proteomes" id="UP000282926"/>
    </source>
</evidence>
<name>A0ABY0CSM4_9DELT</name>
<accession>A0ABY0CSM4</accession>
<evidence type="ECO:0000256" key="3">
    <source>
        <dbReference type="ARBA" id="ARBA00022741"/>
    </source>
</evidence>
<dbReference type="InterPro" id="IPR011063">
    <property type="entry name" value="TilS/TtcA_N"/>
</dbReference>
<comment type="subcellular location">
    <subcellularLocation>
        <location evidence="6">Cytoplasm</location>
    </subcellularLocation>
</comment>
<comment type="caution">
    <text evidence="8">The sequence shown here is derived from an EMBL/GenBank/DDBJ whole genome shotgun (WGS) entry which is preliminary data.</text>
</comment>
<dbReference type="PANTHER" id="PTHR43033">
    <property type="entry name" value="TRNA(ILE)-LYSIDINE SYNTHASE-RELATED"/>
    <property type="match status" value="1"/>
</dbReference>
<evidence type="ECO:0000256" key="4">
    <source>
        <dbReference type="ARBA" id="ARBA00022840"/>
    </source>
</evidence>
<organism evidence="8 9">
    <name type="scientific">Lujinxingia sediminis</name>
    <dbReference type="NCBI Taxonomy" id="2480984"/>
    <lineage>
        <taxon>Bacteria</taxon>
        <taxon>Deltaproteobacteria</taxon>
        <taxon>Bradymonadales</taxon>
        <taxon>Lujinxingiaceae</taxon>
        <taxon>Lujinxingia</taxon>
    </lineage>
</organism>
<keyword evidence="4 6" id="KW-0067">ATP-binding</keyword>
<comment type="catalytic activity">
    <reaction evidence="5 6">
        <text>cytidine(34) in tRNA(Ile2) + L-lysine + ATP = lysidine(34) in tRNA(Ile2) + AMP + diphosphate + H(+)</text>
        <dbReference type="Rhea" id="RHEA:43744"/>
        <dbReference type="Rhea" id="RHEA-COMP:10625"/>
        <dbReference type="Rhea" id="RHEA-COMP:10670"/>
        <dbReference type="ChEBI" id="CHEBI:15378"/>
        <dbReference type="ChEBI" id="CHEBI:30616"/>
        <dbReference type="ChEBI" id="CHEBI:32551"/>
        <dbReference type="ChEBI" id="CHEBI:33019"/>
        <dbReference type="ChEBI" id="CHEBI:82748"/>
        <dbReference type="ChEBI" id="CHEBI:83665"/>
        <dbReference type="ChEBI" id="CHEBI:456215"/>
        <dbReference type="EC" id="6.3.4.19"/>
    </reaction>
</comment>
<dbReference type="InterPro" id="IPR012795">
    <property type="entry name" value="tRNA_Ile_lys_synt_N"/>
</dbReference>
<dbReference type="PANTHER" id="PTHR43033:SF1">
    <property type="entry name" value="TRNA(ILE)-LYSIDINE SYNTHASE-RELATED"/>
    <property type="match status" value="1"/>
</dbReference>
<comment type="domain">
    <text evidence="6">The N-terminal region contains the highly conserved SGGXDS motif, predicted to be a P-loop motif involved in ATP binding.</text>
</comment>
<dbReference type="NCBIfam" id="TIGR02432">
    <property type="entry name" value="lysidine_TilS_N"/>
    <property type="match status" value="1"/>
</dbReference>
<evidence type="ECO:0000256" key="2">
    <source>
        <dbReference type="ARBA" id="ARBA00022694"/>
    </source>
</evidence>
<feature type="domain" description="tRNA(Ile)-lysidine/2-thiocytidine synthase N-terminal" evidence="7">
    <location>
        <begin position="31"/>
        <end position="212"/>
    </location>
</feature>